<organism evidence="1 2">
    <name type="scientific">Sporolactobacillus shoreicorticis</name>
    <dbReference type="NCBI Taxonomy" id="1923877"/>
    <lineage>
        <taxon>Bacteria</taxon>
        <taxon>Bacillati</taxon>
        <taxon>Bacillota</taxon>
        <taxon>Bacilli</taxon>
        <taxon>Bacillales</taxon>
        <taxon>Sporolactobacillaceae</taxon>
        <taxon>Sporolactobacillus</taxon>
    </lineage>
</organism>
<name>A0ABW5S066_9BACL</name>
<accession>A0ABW5S066</accession>
<evidence type="ECO:0000313" key="2">
    <source>
        <dbReference type="Proteomes" id="UP001597399"/>
    </source>
</evidence>
<keyword evidence="2" id="KW-1185">Reference proteome</keyword>
<evidence type="ECO:0000313" key="1">
    <source>
        <dbReference type="EMBL" id="MFD2693116.1"/>
    </source>
</evidence>
<comment type="caution">
    <text evidence="1">The sequence shown here is derived from an EMBL/GenBank/DDBJ whole genome shotgun (WGS) entry which is preliminary data.</text>
</comment>
<gene>
    <name evidence="1" type="ORF">ACFSUE_05645</name>
</gene>
<dbReference type="EMBL" id="JBHUMQ010000015">
    <property type="protein sequence ID" value="MFD2693116.1"/>
    <property type="molecule type" value="Genomic_DNA"/>
</dbReference>
<reference evidence="2" key="1">
    <citation type="journal article" date="2019" name="Int. J. Syst. Evol. Microbiol.">
        <title>The Global Catalogue of Microorganisms (GCM) 10K type strain sequencing project: providing services to taxonomists for standard genome sequencing and annotation.</title>
        <authorList>
            <consortium name="The Broad Institute Genomics Platform"/>
            <consortium name="The Broad Institute Genome Sequencing Center for Infectious Disease"/>
            <person name="Wu L."/>
            <person name="Ma J."/>
        </authorList>
    </citation>
    <scope>NUCLEOTIDE SEQUENCE [LARGE SCALE GENOMIC DNA]</scope>
    <source>
        <strain evidence="2">TISTR 2466</strain>
    </source>
</reference>
<dbReference type="RefSeq" id="WP_253058491.1">
    <property type="nucleotide sequence ID" value="NZ_JAMXWM010000002.1"/>
</dbReference>
<protein>
    <submittedName>
        <fullName evidence="1">Uncharacterized protein</fullName>
    </submittedName>
</protein>
<proteinExistence type="predicted"/>
<dbReference type="Proteomes" id="UP001597399">
    <property type="component" value="Unassembled WGS sequence"/>
</dbReference>
<sequence>MFTFDNNNAEYGRQLAQDRSYVSLLHNRSFRVANPHGMFSYLFSIPADTEEIILTLTFHSLDAGKQMILRVNDDPKTDKTITVEPYIKNGFFHHDYVLPKEWITNKDMIKLMFLAGEQQGGRLFGIGLYRTLPI</sequence>